<evidence type="ECO:0000256" key="1">
    <source>
        <dbReference type="SAM" id="MobiDB-lite"/>
    </source>
</evidence>
<evidence type="ECO:0008006" key="4">
    <source>
        <dbReference type="Google" id="ProtNLM"/>
    </source>
</evidence>
<keyword evidence="3" id="KW-1185">Reference proteome</keyword>
<gene>
    <name evidence="2" type="primary">atsE</name>
    <name evidence="2" type="ORF">GCM10007036_27860</name>
</gene>
<dbReference type="Pfam" id="PF18856">
    <property type="entry name" value="baeRF_family12"/>
    <property type="match status" value="1"/>
</dbReference>
<dbReference type="EMBL" id="BMES01000002">
    <property type="protein sequence ID" value="GGH22676.1"/>
    <property type="molecule type" value="Genomic_DNA"/>
</dbReference>
<dbReference type="RefSeq" id="WP_188519664.1">
    <property type="nucleotide sequence ID" value="NZ_BMES01000002.1"/>
</dbReference>
<proteinExistence type="predicted"/>
<sequence>MILPLGAIVAVIDGEKLVMLKNHGDEREMKLSAMPTAHVESESASSGARHHSSAANPDESQAAEDGFAAGAANLLNRQVLDGAISSLVIIAAPRTLGELRKHYHKALIAVLQHEIAKDLTGHAVRDIEKTLAAA</sequence>
<protein>
    <recommendedName>
        <fullName evidence="4">Host cell attachment protein</fullName>
    </recommendedName>
</protein>
<dbReference type="Proteomes" id="UP000603912">
    <property type="component" value="Unassembled WGS sequence"/>
</dbReference>
<reference evidence="2" key="1">
    <citation type="journal article" date="2014" name="Int. J. Syst. Evol. Microbiol.">
        <title>Complete genome sequence of Corynebacterium casei LMG S-19264T (=DSM 44701T), isolated from a smear-ripened cheese.</title>
        <authorList>
            <consortium name="US DOE Joint Genome Institute (JGI-PGF)"/>
            <person name="Walter F."/>
            <person name="Albersmeier A."/>
            <person name="Kalinowski J."/>
            <person name="Ruckert C."/>
        </authorList>
    </citation>
    <scope>NUCLEOTIDE SEQUENCE</scope>
    <source>
        <strain evidence="2">CGMCC 1.12214</strain>
    </source>
</reference>
<name>A0A917I9C3_9HYPH</name>
<organism evidence="2 3">
    <name type="scientific">Alsobacter metallidurans</name>
    <dbReference type="NCBI Taxonomy" id="340221"/>
    <lineage>
        <taxon>Bacteria</taxon>
        <taxon>Pseudomonadati</taxon>
        <taxon>Pseudomonadota</taxon>
        <taxon>Alphaproteobacteria</taxon>
        <taxon>Hyphomicrobiales</taxon>
        <taxon>Alsobacteraceae</taxon>
        <taxon>Alsobacter</taxon>
    </lineage>
</organism>
<evidence type="ECO:0000313" key="3">
    <source>
        <dbReference type="Proteomes" id="UP000603912"/>
    </source>
</evidence>
<accession>A0A917I9C3</accession>
<evidence type="ECO:0000313" key="2">
    <source>
        <dbReference type="EMBL" id="GGH22676.1"/>
    </source>
</evidence>
<feature type="region of interest" description="Disordered" evidence="1">
    <location>
        <begin position="34"/>
        <end position="63"/>
    </location>
</feature>
<dbReference type="AlphaFoldDB" id="A0A917I9C3"/>
<comment type="caution">
    <text evidence="2">The sequence shown here is derived from an EMBL/GenBank/DDBJ whole genome shotgun (WGS) entry which is preliminary data.</text>
</comment>
<dbReference type="InterPro" id="IPR041374">
    <property type="entry name" value="BaeRF_family12"/>
</dbReference>
<reference evidence="2" key="2">
    <citation type="submission" date="2020-09" db="EMBL/GenBank/DDBJ databases">
        <authorList>
            <person name="Sun Q."/>
            <person name="Zhou Y."/>
        </authorList>
    </citation>
    <scope>NUCLEOTIDE SEQUENCE</scope>
    <source>
        <strain evidence="2">CGMCC 1.12214</strain>
    </source>
</reference>